<organism evidence="2 3">
    <name type="scientific">Paenibacillus contaminans</name>
    <dbReference type="NCBI Taxonomy" id="450362"/>
    <lineage>
        <taxon>Bacteria</taxon>
        <taxon>Bacillati</taxon>
        <taxon>Bacillota</taxon>
        <taxon>Bacilli</taxon>
        <taxon>Bacillales</taxon>
        <taxon>Paenibacillaceae</taxon>
        <taxon>Paenibacillus</taxon>
    </lineage>
</organism>
<comment type="similarity">
    <text evidence="1">Belongs to the HyuE racemase family.</text>
</comment>
<dbReference type="AlphaFoldDB" id="A0A329MAI3"/>
<dbReference type="PANTHER" id="PTHR28047:SF5">
    <property type="entry name" value="PROTEIN DCG1"/>
    <property type="match status" value="1"/>
</dbReference>
<evidence type="ECO:0000313" key="2">
    <source>
        <dbReference type="EMBL" id="RAV15563.1"/>
    </source>
</evidence>
<dbReference type="EMBL" id="QMFB01000023">
    <property type="protein sequence ID" value="RAV15563.1"/>
    <property type="molecule type" value="Genomic_DNA"/>
</dbReference>
<gene>
    <name evidence="2" type="ORF">DQG23_29725</name>
</gene>
<protein>
    <submittedName>
        <fullName evidence="2">Aspartate/glutamate racemase family protein</fullName>
    </submittedName>
</protein>
<sequence length="246" mass="26885">MKIKMINPNTTVSLTQTLQWLAQAWVRPTTELIAVSPPMGPASIESYYDDHLAAAGVFHEIARSEQEDPADGYVIACFGEPGLWGARELTSKPVLGIAEAAMHMASMLSPSFTILSALNRSKVMMEQLVYRYGMERKLRSVRPTSISVLDIHNDPENSIRRAVELCRKAVEEDGAESVILGCASLSLHREAIEREAGIPVIDGLLAAVKFCEAFAELGARTSKVLTFAKPQPKAYAGILRDFGNPL</sequence>
<dbReference type="InterPro" id="IPR053714">
    <property type="entry name" value="Iso_Racemase_Enz_sf"/>
</dbReference>
<keyword evidence="3" id="KW-1185">Reference proteome</keyword>
<accession>A0A329MAI3</accession>
<dbReference type="InterPro" id="IPR052186">
    <property type="entry name" value="Hydantoin_racemase-like"/>
</dbReference>
<proteinExistence type="inferred from homology"/>
<dbReference type="Pfam" id="PF01177">
    <property type="entry name" value="Asp_Glu_race"/>
    <property type="match status" value="1"/>
</dbReference>
<evidence type="ECO:0000313" key="3">
    <source>
        <dbReference type="Proteomes" id="UP000250369"/>
    </source>
</evidence>
<name>A0A329MAI3_9BACL</name>
<dbReference type="PANTHER" id="PTHR28047">
    <property type="entry name" value="PROTEIN DCG1"/>
    <property type="match status" value="1"/>
</dbReference>
<evidence type="ECO:0000256" key="1">
    <source>
        <dbReference type="ARBA" id="ARBA00038414"/>
    </source>
</evidence>
<dbReference type="Gene3D" id="3.40.50.12500">
    <property type="match status" value="1"/>
</dbReference>
<reference evidence="2 3" key="1">
    <citation type="journal article" date="2009" name="Int. J. Syst. Evol. Microbiol.">
        <title>Paenibacillus contaminans sp. nov., isolated from a contaminated laboratory plate.</title>
        <authorList>
            <person name="Chou J.H."/>
            <person name="Lee J.H."/>
            <person name="Lin M.C."/>
            <person name="Chang P.S."/>
            <person name="Arun A.B."/>
            <person name="Young C.C."/>
            <person name="Chen W.M."/>
        </authorList>
    </citation>
    <scope>NUCLEOTIDE SEQUENCE [LARGE SCALE GENOMIC DNA]</scope>
    <source>
        <strain evidence="2 3">CKOBP-6</strain>
    </source>
</reference>
<dbReference type="OrthoDB" id="9791723at2"/>
<dbReference type="Proteomes" id="UP000250369">
    <property type="component" value="Unassembled WGS sequence"/>
</dbReference>
<dbReference type="GO" id="GO:0047661">
    <property type="term" value="F:amino-acid racemase activity"/>
    <property type="evidence" value="ECO:0007669"/>
    <property type="project" value="InterPro"/>
</dbReference>
<dbReference type="RefSeq" id="WP_113034682.1">
    <property type="nucleotide sequence ID" value="NZ_QMFB01000023.1"/>
</dbReference>
<dbReference type="InterPro" id="IPR015942">
    <property type="entry name" value="Asp/Glu/hydantoin_racemase"/>
</dbReference>
<comment type="caution">
    <text evidence="2">The sequence shown here is derived from an EMBL/GenBank/DDBJ whole genome shotgun (WGS) entry which is preliminary data.</text>
</comment>